<evidence type="ECO:0000256" key="1">
    <source>
        <dbReference type="SAM" id="Phobius"/>
    </source>
</evidence>
<evidence type="ECO:0000313" key="2">
    <source>
        <dbReference type="EMBL" id="KZV93233.1"/>
    </source>
</evidence>
<name>A0A165ICY9_EXIGL</name>
<dbReference type="EMBL" id="KV425993">
    <property type="protein sequence ID" value="KZV93233.1"/>
    <property type="molecule type" value="Genomic_DNA"/>
</dbReference>
<feature type="transmembrane region" description="Helical" evidence="1">
    <location>
        <begin position="161"/>
        <end position="182"/>
    </location>
</feature>
<feature type="transmembrane region" description="Helical" evidence="1">
    <location>
        <begin position="129"/>
        <end position="149"/>
    </location>
</feature>
<keyword evidence="1" id="KW-0472">Membrane</keyword>
<dbReference type="Proteomes" id="UP000077266">
    <property type="component" value="Unassembled WGS sequence"/>
</dbReference>
<feature type="transmembrane region" description="Helical" evidence="1">
    <location>
        <begin position="97"/>
        <end position="117"/>
    </location>
</feature>
<dbReference type="InParanoid" id="A0A165ICY9"/>
<organism evidence="2 3">
    <name type="scientific">Exidia glandulosa HHB12029</name>
    <dbReference type="NCBI Taxonomy" id="1314781"/>
    <lineage>
        <taxon>Eukaryota</taxon>
        <taxon>Fungi</taxon>
        <taxon>Dikarya</taxon>
        <taxon>Basidiomycota</taxon>
        <taxon>Agaricomycotina</taxon>
        <taxon>Agaricomycetes</taxon>
        <taxon>Auriculariales</taxon>
        <taxon>Exidiaceae</taxon>
        <taxon>Exidia</taxon>
    </lineage>
</organism>
<keyword evidence="3" id="KW-1185">Reference proteome</keyword>
<sequence length="194" mass="20196">MQMLFAYPKVTLTVLLTVALVVSFVAMLSPFVDGVDIVSANVNGVPLRFGVWAACINDPTTGVGACFDYVLIRRAQTGDIDATIAGAVPGDIFILDALAFLPLATITTLVSIIYAVVQTQGGTDNASTRVGVCAATTLMFMALVVELLLVGKVNAGGAHAAVFMTAISLVFLIGSTATLFVAPRFAKPRGRITI</sequence>
<accession>A0A165ICY9</accession>
<evidence type="ECO:0000313" key="3">
    <source>
        <dbReference type="Proteomes" id="UP000077266"/>
    </source>
</evidence>
<keyword evidence="1" id="KW-1133">Transmembrane helix</keyword>
<reference evidence="2 3" key="1">
    <citation type="journal article" date="2016" name="Mol. Biol. Evol.">
        <title>Comparative Genomics of Early-Diverging Mushroom-Forming Fungi Provides Insights into the Origins of Lignocellulose Decay Capabilities.</title>
        <authorList>
            <person name="Nagy L.G."/>
            <person name="Riley R."/>
            <person name="Tritt A."/>
            <person name="Adam C."/>
            <person name="Daum C."/>
            <person name="Floudas D."/>
            <person name="Sun H."/>
            <person name="Yadav J.S."/>
            <person name="Pangilinan J."/>
            <person name="Larsson K.H."/>
            <person name="Matsuura K."/>
            <person name="Barry K."/>
            <person name="Labutti K."/>
            <person name="Kuo R."/>
            <person name="Ohm R.A."/>
            <person name="Bhattacharya S.S."/>
            <person name="Shirouzu T."/>
            <person name="Yoshinaga Y."/>
            <person name="Martin F.M."/>
            <person name="Grigoriev I.V."/>
            <person name="Hibbett D.S."/>
        </authorList>
    </citation>
    <scope>NUCLEOTIDE SEQUENCE [LARGE SCALE GENOMIC DNA]</scope>
    <source>
        <strain evidence="2 3">HHB12029</strain>
    </source>
</reference>
<evidence type="ECO:0008006" key="4">
    <source>
        <dbReference type="Google" id="ProtNLM"/>
    </source>
</evidence>
<proteinExistence type="predicted"/>
<dbReference type="AlphaFoldDB" id="A0A165ICY9"/>
<gene>
    <name evidence="2" type="ORF">EXIGLDRAFT_52687</name>
</gene>
<dbReference type="OrthoDB" id="2354757at2759"/>
<protein>
    <recommendedName>
        <fullName evidence="4">Pali-domain-containing protein</fullName>
    </recommendedName>
</protein>
<keyword evidence="1" id="KW-0812">Transmembrane</keyword>